<feature type="region of interest" description="Disordered" evidence="1">
    <location>
        <begin position="87"/>
        <end position="106"/>
    </location>
</feature>
<dbReference type="Proteomes" id="UP000628854">
    <property type="component" value="Unassembled WGS sequence"/>
</dbReference>
<organism evidence="3 4">
    <name type="scientific">Henriciella pelagia</name>
    <dbReference type="NCBI Taxonomy" id="1977912"/>
    <lineage>
        <taxon>Bacteria</taxon>
        <taxon>Pseudomonadati</taxon>
        <taxon>Pseudomonadota</taxon>
        <taxon>Alphaproteobacteria</taxon>
        <taxon>Hyphomonadales</taxon>
        <taxon>Hyphomonadaceae</taxon>
        <taxon>Henriciella</taxon>
    </lineage>
</organism>
<dbReference type="PROSITE" id="PS51257">
    <property type="entry name" value="PROKAR_LIPOPROTEIN"/>
    <property type="match status" value="1"/>
</dbReference>
<keyword evidence="2" id="KW-0732">Signal</keyword>
<proteinExistence type="predicted"/>
<feature type="signal peptide" evidence="2">
    <location>
        <begin position="1"/>
        <end position="22"/>
    </location>
</feature>
<evidence type="ECO:0000313" key="4">
    <source>
        <dbReference type="Proteomes" id="UP000628854"/>
    </source>
</evidence>
<dbReference type="EMBL" id="BMKF01000003">
    <property type="protein sequence ID" value="GGB80712.1"/>
    <property type="molecule type" value="Genomic_DNA"/>
</dbReference>
<reference evidence="4" key="1">
    <citation type="journal article" date="2019" name="Int. J. Syst. Evol. Microbiol.">
        <title>The Global Catalogue of Microorganisms (GCM) 10K type strain sequencing project: providing services to taxonomists for standard genome sequencing and annotation.</title>
        <authorList>
            <consortium name="The Broad Institute Genomics Platform"/>
            <consortium name="The Broad Institute Genome Sequencing Center for Infectious Disease"/>
            <person name="Wu L."/>
            <person name="Ma J."/>
        </authorList>
    </citation>
    <scope>NUCLEOTIDE SEQUENCE [LARGE SCALE GENOMIC DNA]</scope>
    <source>
        <strain evidence="4">CGMCC 1.15928</strain>
    </source>
</reference>
<dbReference type="RefSeq" id="WP_084394848.1">
    <property type="nucleotide sequence ID" value="NZ_BMKF01000003.1"/>
</dbReference>
<evidence type="ECO:0000256" key="1">
    <source>
        <dbReference type="SAM" id="MobiDB-lite"/>
    </source>
</evidence>
<accession>A0ABQ1JX21</accession>
<keyword evidence="4" id="KW-1185">Reference proteome</keyword>
<dbReference type="NCBIfam" id="NF047637">
    <property type="entry name" value="lipo_CC0125"/>
    <property type="match status" value="1"/>
</dbReference>
<name>A0ABQ1JX21_9PROT</name>
<comment type="caution">
    <text evidence="3">The sequence shown here is derived from an EMBL/GenBank/DDBJ whole genome shotgun (WGS) entry which is preliminary data.</text>
</comment>
<evidence type="ECO:0000256" key="2">
    <source>
        <dbReference type="SAM" id="SignalP"/>
    </source>
</evidence>
<sequence>MGALRLKIAVLAGSLALTAACASTPTYREAANSRSSGYTDTQIETNRYQVGYRLNDDDVAKAQSLALRRAAELTLQKGFDTFEIVSQSANRDTERERTHHMPGRGDTVVQRNCGLLGCSTTVSRFPDDPFYHDIETERNTTVVMLEIILSDKDASVSPSLYDASEVFANLAD</sequence>
<evidence type="ECO:0000313" key="3">
    <source>
        <dbReference type="EMBL" id="GGB80712.1"/>
    </source>
</evidence>
<evidence type="ECO:0008006" key="5">
    <source>
        <dbReference type="Google" id="ProtNLM"/>
    </source>
</evidence>
<gene>
    <name evidence="3" type="ORF">GCM10011503_31850</name>
</gene>
<protein>
    <recommendedName>
        <fullName evidence="5">DUF4136 domain-containing protein</fullName>
    </recommendedName>
</protein>
<feature type="chain" id="PRO_5045904131" description="DUF4136 domain-containing protein" evidence="2">
    <location>
        <begin position="23"/>
        <end position="172"/>
    </location>
</feature>